<organism evidence="1 2">
    <name type="scientific">Desmophyllum pertusum</name>
    <dbReference type="NCBI Taxonomy" id="174260"/>
    <lineage>
        <taxon>Eukaryota</taxon>
        <taxon>Metazoa</taxon>
        <taxon>Cnidaria</taxon>
        <taxon>Anthozoa</taxon>
        <taxon>Hexacorallia</taxon>
        <taxon>Scleractinia</taxon>
        <taxon>Caryophylliina</taxon>
        <taxon>Caryophylliidae</taxon>
        <taxon>Desmophyllum</taxon>
    </lineage>
</organism>
<dbReference type="Proteomes" id="UP001163046">
    <property type="component" value="Unassembled WGS sequence"/>
</dbReference>
<dbReference type="AlphaFoldDB" id="A0A9X0D5D2"/>
<accession>A0A9X0D5D2</accession>
<gene>
    <name evidence="1" type="ORF">OS493_001329</name>
</gene>
<proteinExistence type="predicted"/>
<name>A0A9X0D5D2_9CNID</name>
<evidence type="ECO:0000313" key="1">
    <source>
        <dbReference type="EMBL" id="KAJ7387972.1"/>
    </source>
</evidence>
<protein>
    <submittedName>
        <fullName evidence="1">Uncharacterized protein</fullName>
    </submittedName>
</protein>
<evidence type="ECO:0000313" key="2">
    <source>
        <dbReference type="Proteomes" id="UP001163046"/>
    </source>
</evidence>
<keyword evidence="2" id="KW-1185">Reference proteome</keyword>
<comment type="caution">
    <text evidence="1">The sequence shown here is derived from an EMBL/GenBank/DDBJ whole genome shotgun (WGS) entry which is preliminary data.</text>
</comment>
<reference evidence="1" key="1">
    <citation type="submission" date="2023-01" db="EMBL/GenBank/DDBJ databases">
        <title>Genome assembly of the deep-sea coral Lophelia pertusa.</title>
        <authorList>
            <person name="Herrera S."/>
            <person name="Cordes E."/>
        </authorList>
    </citation>
    <scope>NUCLEOTIDE SEQUENCE</scope>
    <source>
        <strain evidence="1">USNM1676648</strain>
        <tissue evidence="1">Polyp</tissue>
    </source>
</reference>
<dbReference type="EMBL" id="MU825873">
    <property type="protein sequence ID" value="KAJ7387972.1"/>
    <property type="molecule type" value="Genomic_DNA"/>
</dbReference>
<sequence length="72" mass="7730">MNKNAVKSKDESFSSDGVSVYQLDASRCQRGAWDYDKDGAHGKTLIICPMKGAGQAIGAVSARRARSNHQST</sequence>